<evidence type="ECO:0000256" key="2">
    <source>
        <dbReference type="ARBA" id="ARBA00022490"/>
    </source>
</evidence>
<reference evidence="6 7" key="2">
    <citation type="journal article" date="2010" name="Nucleic Acids Res.">
        <title>BeetleBase in 2010: revisions to provide comprehensive genomic information for Tribolium castaneum.</title>
        <authorList>
            <person name="Kim H.S."/>
            <person name="Murphy T."/>
            <person name="Xia J."/>
            <person name="Caragea D."/>
            <person name="Park Y."/>
            <person name="Beeman R.W."/>
            <person name="Lorenzen M.D."/>
            <person name="Butcher S."/>
            <person name="Manak J.R."/>
            <person name="Brown S.J."/>
        </authorList>
    </citation>
    <scope>NUCLEOTIDE SEQUENCE [LARGE SCALE GENOMIC DNA]</scope>
    <source>
        <strain evidence="6 7">Georgia GA2</strain>
    </source>
</reference>
<dbReference type="InParanoid" id="A0A139W9A9"/>
<feature type="compositionally biased region" description="Basic and acidic residues" evidence="5">
    <location>
        <begin position="606"/>
        <end position="623"/>
    </location>
</feature>
<accession>A0A139W9A9</accession>
<sequence length="1452" mass="164458">MKPFEPLKPLEPPKSFELTRQIEKTVLQSNGVKSENVSQVEEKVNNGFPPDYVPVEALEPLKPFEPLPPIEPFESSCRISDNVAVNGTSKAEIKEGNIKNSLKEIISDLDHYAEKDKELKESYYEEKSTDDNNSTYSYEKVLESQSHIKENGKRSNNDNWIAHLPSVLPKQRPLSLPPENTFNYVDFSKVMQELSGGQHFQDENAPPPKPINLEKIFTPADGEQIQPSKNRKMFASSAFYAKGIHPTVEEQVQLAKRISSSLSDISNQSSKGQSMYVNRKKRSVKWVHEGEGLRTEGSEYTSESSESKDPLKLVMNPHGQVQDINSLRKQGYTIEPALSPDVCLEIVKDLNSPKGKGAELFAKRRKRSEKWVVGETNGTRPSSIPDIALSPTPILSPLPPISSFPPPSYLPETAKRIQHKEKLDEIQEKFTRPRLKLVKSPWDAALETGSVDAAFENVPPAWPTRGNYVAPVVDSYEAALKNDSLASWTGASTNEKVFAHNPAYNSSSINRIVDNLQKGVGNVDLYKPSMPQAWNSSTAPKQQQYGSINLALTNIIKSSALKQEERPKSPFPEIPDISTTPEILLDTSNITKITRPVTPSFLQPKPDPKKEAEELLKQKKAERAASPFPAIPDMSLDPELLQTDVSKVQEKRPVSSLRPSSPFPAIPDVTLNPEILERDVVNIRTSPQLLQLAENQNANGNDEISENQDLEHKDETAPVPFPSIPNISKYLAKNQDSFIKPIPLKKYEPIFMDKKYVLDDAPKNVEAPPLKPEFRFALPEQKIVEQSFTSAEDFRTVQSEIFESQGHFNASRSCSPFPVYVPKSEPPVVEKKDTLESPKKIVVVQEVEKEEKNPKHEEQMRKLALAANKEKSEVMKCQKSCFTELKEIQTAYDQYEMTRQEDNEITKILQDMKRTREGQITISEPEKNDEMFLSTQILTKDQDQENVSVKIESEKTDQMFSSNQEVFTNKAQDQENEKTDEMFSSTQKLFTNKVQDEKTVSMKVELEKTDEMFLSTRELLTNKVQDEENVSMKVEPEKTSTRDVFTEDQDKENVTLKVESGKREEQNSKIVEKAKNQEPNDGGTKKRKKPPETIIGARPIFGQLDINSEFQKAFSGRQKSIKDKRSKSVKVETSENITEEKTSDQSKLSTQFTNSEVAQVETYRPSKNDEIEAIYYQQEREYHVDYQTVQELVYPESAPVCIPGPNTFIQQLTEIKSNLHHPQPQNVQKNSNETDDEDYQKIPVKSLIKNFEQSSMPVLRYKQIRAPSPKVVEKLSKGMQNQEQFLKAAEQEFDNLYYVANAKVETKYYPLEQPKNLVQSENSSFCKYTSQKSQFQASAFREESVKSGEEGSNTLPRSKPKPPLSPSFKPNVVPQVFVPKETNSPLPDLHTPAYNAQSVFSEPSAISPSQPSPRINFNSLQNYNTAPRGWGQVQSYYKPITFDKPSTQYSDF</sequence>
<protein>
    <submittedName>
        <fullName evidence="6">Uncharacterized protein</fullName>
    </submittedName>
</protein>
<keyword evidence="7" id="KW-1185">Reference proteome</keyword>
<dbReference type="STRING" id="7070.A0A139W9A9"/>
<dbReference type="Proteomes" id="UP000007266">
    <property type="component" value="Unassembled WGS sequence"/>
</dbReference>
<dbReference type="GO" id="GO:0005634">
    <property type="term" value="C:nucleus"/>
    <property type="evidence" value="ECO:0000318"/>
    <property type="project" value="GO_Central"/>
</dbReference>
<feature type="region of interest" description="Disordered" evidence="5">
    <location>
        <begin position="1116"/>
        <end position="1156"/>
    </location>
</feature>
<keyword evidence="3" id="KW-0597">Phosphoprotein</keyword>
<evidence type="ECO:0000256" key="1">
    <source>
        <dbReference type="ARBA" id="ARBA00004496"/>
    </source>
</evidence>
<feature type="compositionally biased region" description="Basic and acidic residues" evidence="5">
    <location>
        <begin position="1340"/>
        <end position="1349"/>
    </location>
</feature>
<feature type="region of interest" description="Disordered" evidence="5">
    <location>
        <begin position="1027"/>
        <end position="1094"/>
    </location>
</feature>
<dbReference type="GO" id="GO:0015629">
    <property type="term" value="C:actin cytoskeleton"/>
    <property type="evidence" value="ECO:0000318"/>
    <property type="project" value="GO_Central"/>
</dbReference>
<dbReference type="EMBL" id="KQ972625">
    <property type="protein sequence ID" value="KXZ75841.1"/>
    <property type="molecule type" value="Genomic_DNA"/>
</dbReference>
<feature type="region of interest" description="Disordered" evidence="5">
    <location>
        <begin position="597"/>
        <end position="635"/>
    </location>
</feature>
<gene>
    <name evidence="6" type="primary">AUGUSTUS-3.0.2_30965</name>
    <name evidence="6" type="ORF">TcasGA2_TC030965</name>
</gene>
<reference evidence="6 7" key="1">
    <citation type="journal article" date="2008" name="Nature">
        <title>The genome of the model beetle and pest Tribolium castaneum.</title>
        <authorList>
            <consortium name="Tribolium Genome Sequencing Consortium"/>
            <person name="Richards S."/>
            <person name="Gibbs R.A."/>
            <person name="Weinstock G.M."/>
            <person name="Brown S.J."/>
            <person name="Denell R."/>
            <person name="Beeman R.W."/>
            <person name="Gibbs R."/>
            <person name="Beeman R.W."/>
            <person name="Brown S.J."/>
            <person name="Bucher G."/>
            <person name="Friedrich M."/>
            <person name="Grimmelikhuijzen C.J."/>
            <person name="Klingler M."/>
            <person name="Lorenzen M."/>
            <person name="Richards S."/>
            <person name="Roth S."/>
            <person name="Schroder R."/>
            <person name="Tautz D."/>
            <person name="Zdobnov E.M."/>
            <person name="Muzny D."/>
            <person name="Gibbs R.A."/>
            <person name="Weinstock G.M."/>
            <person name="Attaway T."/>
            <person name="Bell S."/>
            <person name="Buhay C.J."/>
            <person name="Chandrabose M.N."/>
            <person name="Chavez D."/>
            <person name="Clerk-Blankenburg K.P."/>
            <person name="Cree A."/>
            <person name="Dao M."/>
            <person name="Davis C."/>
            <person name="Chacko J."/>
            <person name="Dinh H."/>
            <person name="Dugan-Rocha S."/>
            <person name="Fowler G."/>
            <person name="Garner T.T."/>
            <person name="Garnes J."/>
            <person name="Gnirke A."/>
            <person name="Hawes A."/>
            <person name="Hernandez J."/>
            <person name="Hines S."/>
            <person name="Holder M."/>
            <person name="Hume J."/>
            <person name="Jhangiani S.N."/>
            <person name="Joshi V."/>
            <person name="Khan Z.M."/>
            <person name="Jackson L."/>
            <person name="Kovar C."/>
            <person name="Kowis A."/>
            <person name="Lee S."/>
            <person name="Lewis L.R."/>
            <person name="Margolis J."/>
            <person name="Morgan M."/>
            <person name="Nazareth L.V."/>
            <person name="Nguyen N."/>
            <person name="Okwuonu G."/>
            <person name="Parker D."/>
            <person name="Richards S."/>
            <person name="Ruiz S.J."/>
            <person name="Santibanez J."/>
            <person name="Savard J."/>
            <person name="Scherer S.E."/>
            <person name="Schneider B."/>
            <person name="Sodergren E."/>
            <person name="Tautz D."/>
            <person name="Vattahil S."/>
            <person name="Villasana D."/>
            <person name="White C.S."/>
            <person name="Wright R."/>
            <person name="Park Y."/>
            <person name="Beeman R.W."/>
            <person name="Lord J."/>
            <person name="Oppert B."/>
            <person name="Lorenzen M."/>
            <person name="Brown S."/>
            <person name="Wang L."/>
            <person name="Savard J."/>
            <person name="Tautz D."/>
            <person name="Richards S."/>
            <person name="Weinstock G."/>
            <person name="Gibbs R.A."/>
            <person name="Liu Y."/>
            <person name="Worley K."/>
            <person name="Weinstock G."/>
            <person name="Elsik C.G."/>
            <person name="Reese J.T."/>
            <person name="Elhaik E."/>
            <person name="Landan G."/>
            <person name="Graur D."/>
            <person name="Arensburger P."/>
            <person name="Atkinson P."/>
            <person name="Beeman R.W."/>
            <person name="Beidler J."/>
            <person name="Brown S.J."/>
            <person name="Demuth J.P."/>
            <person name="Drury D.W."/>
            <person name="Du Y.Z."/>
            <person name="Fujiwara H."/>
            <person name="Lorenzen M."/>
            <person name="Maselli V."/>
            <person name="Osanai M."/>
            <person name="Park Y."/>
            <person name="Robertson H.M."/>
            <person name="Tu Z."/>
            <person name="Wang J.J."/>
            <person name="Wang S."/>
            <person name="Richards S."/>
            <person name="Song H."/>
            <person name="Zhang L."/>
            <person name="Sodergren E."/>
            <person name="Werner D."/>
            <person name="Stanke M."/>
            <person name="Morgenstern B."/>
            <person name="Solovyev V."/>
            <person name="Kosarev P."/>
            <person name="Brown G."/>
            <person name="Chen H.C."/>
            <person name="Ermolaeva O."/>
            <person name="Hlavina W."/>
            <person name="Kapustin Y."/>
            <person name="Kiryutin B."/>
            <person name="Kitts P."/>
            <person name="Maglott D."/>
            <person name="Pruitt K."/>
            <person name="Sapojnikov V."/>
            <person name="Souvorov A."/>
            <person name="Mackey A.J."/>
            <person name="Waterhouse R.M."/>
            <person name="Wyder S."/>
            <person name="Zdobnov E.M."/>
            <person name="Zdobnov E.M."/>
            <person name="Wyder S."/>
            <person name="Kriventseva E.V."/>
            <person name="Kadowaki T."/>
            <person name="Bork P."/>
            <person name="Aranda M."/>
            <person name="Bao R."/>
            <person name="Beermann A."/>
            <person name="Berns N."/>
            <person name="Bolognesi R."/>
            <person name="Bonneton F."/>
            <person name="Bopp D."/>
            <person name="Brown S.J."/>
            <person name="Bucher G."/>
            <person name="Butts T."/>
            <person name="Chaumot A."/>
            <person name="Denell R.E."/>
            <person name="Ferrier D.E."/>
            <person name="Friedrich M."/>
            <person name="Gordon C.M."/>
            <person name="Jindra M."/>
            <person name="Klingler M."/>
            <person name="Lan Q."/>
            <person name="Lattorff H.M."/>
            <person name="Laudet V."/>
            <person name="von Levetsow C."/>
            <person name="Liu Z."/>
            <person name="Lutz R."/>
            <person name="Lynch J.A."/>
            <person name="da Fonseca R.N."/>
            <person name="Posnien N."/>
            <person name="Reuter R."/>
            <person name="Roth S."/>
            <person name="Savard J."/>
            <person name="Schinko J.B."/>
            <person name="Schmitt C."/>
            <person name="Schoppmeier M."/>
            <person name="Schroder R."/>
            <person name="Shippy T.D."/>
            <person name="Simonnet F."/>
            <person name="Marques-Souza H."/>
            <person name="Tautz D."/>
            <person name="Tomoyasu Y."/>
            <person name="Trauner J."/>
            <person name="Van der Zee M."/>
            <person name="Vervoort M."/>
            <person name="Wittkopp N."/>
            <person name="Wimmer E.A."/>
            <person name="Yang X."/>
            <person name="Jones A.K."/>
            <person name="Sattelle D.B."/>
            <person name="Ebert P.R."/>
            <person name="Nelson D."/>
            <person name="Scott J.G."/>
            <person name="Beeman R.W."/>
            <person name="Muthukrishnan S."/>
            <person name="Kramer K.J."/>
            <person name="Arakane Y."/>
            <person name="Beeman R.W."/>
            <person name="Zhu Q."/>
            <person name="Hogenkamp D."/>
            <person name="Dixit R."/>
            <person name="Oppert B."/>
            <person name="Jiang H."/>
            <person name="Zou Z."/>
            <person name="Marshall J."/>
            <person name="Elpidina E."/>
            <person name="Vinokurov K."/>
            <person name="Oppert C."/>
            <person name="Zou Z."/>
            <person name="Evans J."/>
            <person name="Lu Z."/>
            <person name="Zhao P."/>
            <person name="Sumathipala N."/>
            <person name="Altincicek B."/>
            <person name="Vilcinskas A."/>
            <person name="Williams M."/>
            <person name="Hultmark D."/>
            <person name="Hetru C."/>
            <person name="Jiang H."/>
            <person name="Grimmelikhuijzen C.J."/>
            <person name="Hauser F."/>
            <person name="Cazzamali G."/>
            <person name="Williamson M."/>
            <person name="Park Y."/>
            <person name="Li B."/>
            <person name="Tanaka Y."/>
            <person name="Predel R."/>
            <person name="Neupert S."/>
            <person name="Schachtner J."/>
            <person name="Verleyen P."/>
            <person name="Raible F."/>
            <person name="Bork P."/>
            <person name="Friedrich M."/>
            <person name="Walden K.K."/>
            <person name="Robertson H.M."/>
            <person name="Angeli S."/>
            <person name="Foret S."/>
            <person name="Bucher G."/>
            <person name="Schuetz S."/>
            <person name="Maleszka R."/>
            <person name="Wimmer E.A."/>
            <person name="Beeman R.W."/>
            <person name="Lorenzen M."/>
            <person name="Tomoyasu Y."/>
            <person name="Miller S.C."/>
            <person name="Grossmann D."/>
            <person name="Bucher G."/>
        </authorList>
    </citation>
    <scope>NUCLEOTIDE SEQUENCE [LARGE SCALE GENOMIC DNA]</scope>
    <source>
        <strain evidence="6 7">Georgia GA2</strain>
    </source>
</reference>
<dbReference type="GO" id="GO:0030018">
    <property type="term" value="C:Z disc"/>
    <property type="evidence" value="ECO:0000318"/>
    <property type="project" value="GO_Central"/>
</dbReference>
<evidence type="ECO:0000313" key="7">
    <source>
        <dbReference type="Proteomes" id="UP000007266"/>
    </source>
</evidence>
<name>A0A139W9A9_TRICA</name>
<dbReference type="PANTHER" id="PTHR24217:SF0">
    <property type="entry name" value="PDZ DOMAIN-CONTAINING PROTEIN"/>
    <property type="match status" value="1"/>
</dbReference>
<dbReference type="InterPro" id="IPR051976">
    <property type="entry name" value="Synaptopodin_domain"/>
</dbReference>
<evidence type="ECO:0000256" key="5">
    <source>
        <dbReference type="SAM" id="MobiDB-lite"/>
    </source>
</evidence>
<feature type="region of interest" description="Disordered" evidence="5">
    <location>
        <begin position="1339"/>
        <end position="1371"/>
    </location>
</feature>
<comment type="subcellular location">
    <subcellularLocation>
        <location evidence="1">Cytoplasm</location>
    </subcellularLocation>
</comment>
<comment type="similarity">
    <text evidence="4">Belongs to the synaptopodin family.</text>
</comment>
<feature type="compositionally biased region" description="Basic and acidic residues" evidence="5">
    <location>
        <begin position="1129"/>
        <end position="1144"/>
    </location>
</feature>
<evidence type="ECO:0000256" key="4">
    <source>
        <dbReference type="ARBA" id="ARBA00038161"/>
    </source>
</evidence>
<dbReference type="GO" id="GO:0003779">
    <property type="term" value="F:actin binding"/>
    <property type="evidence" value="ECO:0000318"/>
    <property type="project" value="GO_Central"/>
</dbReference>
<organism evidence="6 7">
    <name type="scientific">Tribolium castaneum</name>
    <name type="common">Red flour beetle</name>
    <dbReference type="NCBI Taxonomy" id="7070"/>
    <lineage>
        <taxon>Eukaryota</taxon>
        <taxon>Metazoa</taxon>
        <taxon>Ecdysozoa</taxon>
        <taxon>Arthropoda</taxon>
        <taxon>Hexapoda</taxon>
        <taxon>Insecta</taxon>
        <taxon>Pterygota</taxon>
        <taxon>Neoptera</taxon>
        <taxon>Endopterygota</taxon>
        <taxon>Coleoptera</taxon>
        <taxon>Polyphaga</taxon>
        <taxon>Cucujiformia</taxon>
        <taxon>Tenebrionidae</taxon>
        <taxon>Tenebrionidae incertae sedis</taxon>
        <taxon>Tribolium</taxon>
    </lineage>
</organism>
<dbReference type="OMA" id="EDACENS"/>
<proteinExistence type="inferred from homology"/>
<feature type="compositionally biased region" description="Basic and acidic residues" evidence="5">
    <location>
        <begin position="1051"/>
        <end position="1078"/>
    </location>
</feature>
<feature type="region of interest" description="Disordered" evidence="5">
    <location>
        <begin position="290"/>
        <end position="309"/>
    </location>
</feature>
<feature type="compositionally biased region" description="Basic and acidic residues" evidence="5">
    <location>
        <begin position="1034"/>
        <end position="1045"/>
    </location>
</feature>
<evidence type="ECO:0000313" key="6">
    <source>
        <dbReference type="EMBL" id="KXZ75841.1"/>
    </source>
</evidence>
<dbReference type="GO" id="GO:0032233">
    <property type="term" value="P:positive regulation of actin filament bundle assembly"/>
    <property type="evidence" value="ECO:0000318"/>
    <property type="project" value="GO_Central"/>
</dbReference>
<evidence type="ECO:0000256" key="3">
    <source>
        <dbReference type="ARBA" id="ARBA00022553"/>
    </source>
</evidence>
<dbReference type="PANTHER" id="PTHR24217">
    <property type="entry name" value="PUTATIVE-RELATED"/>
    <property type="match status" value="1"/>
</dbReference>
<keyword evidence="2" id="KW-0963">Cytoplasm</keyword>
<feature type="compositionally biased region" description="Polar residues" evidence="5">
    <location>
        <begin position="1145"/>
        <end position="1156"/>
    </location>
</feature>